<feature type="compositionally biased region" description="Basic residues" evidence="1">
    <location>
        <begin position="99"/>
        <end position="108"/>
    </location>
</feature>
<evidence type="ECO:0000256" key="1">
    <source>
        <dbReference type="SAM" id="MobiDB-lite"/>
    </source>
</evidence>
<feature type="region of interest" description="Disordered" evidence="1">
    <location>
        <begin position="99"/>
        <end position="124"/>
    </location>
</feature>
<protein>
    <submittedName>
        <fullName evidence="4">SH3 domain-containing protein</fullName>
    </submittedName>
</protein>
<keyword evidence="2" id="KW-0732">Signal</keyword>
<keyword evidence="5" id="KW-1185">Reference proteome</keyword>
<reference evidence="4 5" key="1">
    <citation type="submission" date="2022-12" db="EMBL/GenBank/DDBJ databases">
        <authorList>
            <person name="Muema E."/>
        </authorList>
    </citation>
    <scope>NUCLEOTIDE SEQUENCE [LARGE SCALE GENOMIC DNA]</scope>
    <source>
        <strain evidence="5">1326</strain>
    </source>
</reference>
<dbReference type="Gene3D" id="2.30.30.40">
    <property type="entry name" value="SH3 Domains"/>
    <property type="match status" value="1"/>
</dbReference>
<dbReference type="EMBL" id="JAPYKS010000002">
    <property type="protein sequence ID" value="MEI9407740.1"/>
    <property type="molecule type" value="Genomic_DNA"/>
</dbReference>
<feature type="domain" description="SH3b" evidence="3">
    <location>
        <begin position="20"/>
        <end position="86"/>
    </location>
</feature>
<evidence type="ECO:0000259" key="3">
    <source>
        <dbReference type="PROSITE" id="PS51781"/>
    </source>
</evidence>
<dbReference type="SMART" id="SM00287">
    <property type="entry name" value="SH3b"/>
    <property type="match status" value="1"/>
</dbReference>
<dbReference type="InterPro" id="IPR003646">
    <property type="entry name" value="SH3-like_bac-type"/>
</dbReference>
<evidence type="ECO:0000313" key="5">
    <source>
        <dbReference type="Proteomes" id="UP001387293"/>
    </source>
</evidence>
<dbReference type="Proteomes" id="UP001387293">
    <property type="component" value="Unassembled WGS sequence"/>
</dbReference>
<dbReference type="Pfam" id="PF08239">
    <property type="entry name" value="SH3_3"/>
    <property type="match status" value="1"/>
</dbReference>
<sequence length="141" mass="15117">MRFRFLLAIATILAAFFGTSAAAFAYGAHTTTSLNVRTGPGAEYAKVGTLPAGFRVDVTGCQPGWCRIHGGGVSGWASSGYLSRAQVVHPPVIIVRPPHRPPYWHHRPSPPSAPSPTAQAASRQVQDRARFFLQVGPVSRK</sequence>
<dbReference type="PROSITE" id="PS51781">
    <property type="entry name" value="SH3B"/>
    <property type="match status" value="1"/>
</dbReference>
<name>A0ABU8KRP0_9HYPH</name>
<feature type="chain" id="PRO_5047377784" evidence="2">
    <location>
        <begin position="26"/>
        <end position="141"/>
    </location>
</feature>
<gene>
    <name evidence="4" type="ORF">O7A60_02975</name>
</gene>
<accession>A0ABU8KRP0</accession>
<evidence type="ECO:0000313" key="4">
    <source>
        <dbReference type="EMBL" id="MEI9407740.1"/>
    </source>
</evidence>
<feature type="signal peptide" evidence="2">
    <location>
        <begin position="1"/>
        <end position="25"/>
    </location>
</feature>
<proteinExistence type="predicted"/>
<comment type="caution">
    <text evidence="4">The sequence shown here is derived from an EMBL/GenBank/DDBJ whole genome shotgun (WGS) entry which is preliminary data.</text>
</comment>
<organism evidence="4 5">
    <name type="scientific">Mesorhizobium salmacidum</name>
    <dbReference type="NCBI Taxonomy" id="3015171"/>
    <lineage>
        <taxon>Bacteria</taxon>
        <taxon>Pseudomonadati</taxon>
        <taxon>Pseudomonadota</taxon>
        <taxon>Alphaproteobacteria</taxon>
        <taxon>Hyphomicrobiales</taxon>
        <taxon>Phyllobacteriaceae</taxon>
        <taxon>Mesorhizobium</taxon>
    </lineage>
</organism>
<dbReference type="RefSeq" id="WP_337104955.1">
    <property type="nucleotide sequence ID" value="NZ_JAPYKS010000002.1"/>
</dbReference>
<evidence type="ECO:0000256" key="2">
    <source>
        <dbReference type="SAM" id="SignalP"/>
    </source>
</evidence>